<dbReference type="Pfam" id="PF01841">
    <property type="entry name" value="Transglut_core"/>
    <property type="match status" value="1"/>
</dbReference>
<organism evidence="3 4">
    <name type="scientific">Marivibrio halodurans</name>
    <dbReference type="NCBI Taxonomy" id="2039722"/>
    <lineage>
        <taxon>Bacteria</taxon>
        <taxon>Pseudomonadati</taxon>
        <taxon>Pseudomonadota</taxon>
        <taxon>Alphaproteobacteria</taxon>
        <taxon>Rhodospirillales</taxon>
        <taxon>Rhodospirillaceae</taxon>
        <taxon>Marivibrio</taxon>
    </lineage>
</organism>
<dbReference type="Gene3D" id="3.10.620.30">
    <property type="match status" value="1"/>
</dbReference>
<dbReference type="Pfam" id="PF21295">
    <property type="entry name" value="Bact_transglu_N_2"/>
    <property type="match status" value="1"/>
</dbReference>
<feature type="region of interest" description="Disordered" evidence="1">
    <location>
        <begin position="259"/>
        <end position="282"/>
    </location>
</feature>
<sequence length="282" mass="31409">MKYSVGCTLEYAVPSPSVFVFNLAPADTPYQSVDYENFTVLPEMPVETYIEPTLGTRYHRLNVTAPSLTVRYHATVTVTPEVRTPGDVHTIPPAELPLVDFPFVLPSRYCQSDQLMRLANREFGSLPFDFARPLAVADWIHRNVDYLVGTTTPLTSAFDIATSRAGVCRDFAHLGIAFCRALNIPARFVSCYAYDLWPRDFHAIFEARLGDQWYLFDPTRQASTGGLVRIGTGRDAADVSFASIFGPARMTHMDVYADAGDAESERQPKQWKDHAVSSARAA</sequence>
<evidence type="ECO:0000259" key="2">
    <source>
        <dbReference type="SMART" id="SM00460"/>
    </source>
</evidence>
<accession>A0A8J7V0I5</accession>
<feature type="domain" description="Transglutaminase-like" evidence="2">
    <location>
        <begin position="160"/>
        <end position="220"/>
    </location>
</feature>
<dbReference type="InterPro" id="IPR002931">
    <property type="entry name" value="Transglutaminase-like"/>
</dbReference>
<dbReference type="AlphaFoldDB" id="A0A8J7V0I5"/>
<dbReference type="SMART" id="SM00460">
    <property type="entry name" value="TGc"/>
    <property type="match status" value="1"/>
</dbReference>
<dbReference type="InterPro" id="IPR048930">
    <property type="entry name" value="Bact_transglu_N_2"/>
</dbReference>
<dbReference type="SUPFAM" id="SSF54001">
    <property type="entry name" value="Cysteine proteinases"/>
    <property type="match status" value="1"/>
</dbReference>
<name>A0A8J7V0I5_9PROT</name>
<gene>
    <name evidence="3" type="ORF">KAJ83_07415</name>
</gene>
<protein>
    <submittedName>
        <fullName evidence="3">Transglutaminase family protein</fullName>
    </submittedName>
</protein>
<dbReference type="EMBL" id="JAGMWN010000003">
    <property type="protein sequence ID" value="MBP5856831.1"/>
    <property type="molecule type" value="Genomic_DNA"/>
</dbReference>
<dbReference type="Proteomes" id="UP000672602">
    <property type="component" value="Unassembled WGS sequence"/>
</dbReference>
<evidence type="ECO:0000256" key="1">
    <source>
        <dbReference type="SAM" id="MobiDB-lite"/>
    </source>
</evidence>
<reference evidence="3" key="1">
    <citation type="submission" date="2021-04" db="EMBL/GenBank/DDBJ databases">
        <authorList>
            <person name="Zhang D.-C."/>
        </authorList>
    </citation>
    <scope>NUCLEOTIDE SEQUENCE</scope>
    <source>
        <strain evidence="3">CGMCC 1.15697</strain>
    </source>
</reference>
<dbReference type="PANTHER" id="PTHR33490:SF12">
    <property type="entry name" value="BLL5557 PROTEIN"/>
    <property type="match status" value="1"/>
</dbReference>
<dbReference type="PANTHER" id="PTHR33490">
    <property type="entry name" value="BLR5614 PROTEIN-RELATED"/>
    <property type="match status" value="1"/>
</dbReference>
<evidence type="ECO:0000313" key="3">
    <source>
        <dbReference type="EMBL" id="MBP5856831.1"/>
    </source>
</evidence>
<evidence type="ECO:0000313" key="4">
    <source>
        <dbReference type="Proteomes" id="UP000672602"/>
    </source>
</evidence>
<feature type="compositionally biased region" description="Basic and acidic residues" evidence="1">
    <location>
        <begin position="263"/>
        <end position="275"/>
    </location>
</feature>
<proteinExistence type="predicted"/>
<dbReference type="InterPro" id="IPR038765">
    <property type="entry name" value="Papain-like_cys_pep_sf"/>
</dbReference>
<dbReference type="Gene3D" id="2.60.40.2250">
    <property type="match status" value="1"/>
</dbReference>
<comment type="caution">
    <text evidence="3">The sequence shown here is derived from an EMBL/GenBank/DDBJ whole genome shotgun (WGS) entry which is preliminary data.</text>
</comment>
<dbReference type="RefSeq" id="WP_210681419.1">
    <property type="nucleotide sequence ID" value="NZ_JAGMWN010000003.1"/>
</dbReference>
<keyword evidence="4" id="KW-1185">Reference proteome</keyword>